<reference evidence="1" key="1">
    <citation type="submission" date="2022-11" db="EMBL/GenBank/DDBJ databases">
        <title>Genome Sequence of Nemania bipapillata.</title>
        <authorList>
            <person name="Buettner E."/>
        </authorList>
    </citation>
    <scope>NUCLEOTIDE SEQUENCE</scope>
    <source>
        <strain evidence="1">CP14</strain>
    </source>
</reference>
<dbReference type="EMBL" id="JAPESX010000346">
    <property type="protein sequence ID" value="KAJ8121790.1"/>
    <property type="molecule type" value="Genomic_DNA"/>
</dbReference>
<sequence length="127" mass="14594">MKSLPDPSTPAYDDMKPDSLEERASSIPSYLGDQFYTSHLKTTARVNKKRVSTTKGHLSRRTAHVRDVVREVAGHAPYERRIVELLRNSKDKRARKLAKKRLGSFQRGKKKVDELQRVIAESRRVAH</sequence>
<accession>A0ACC2J2T9</accession>
<evidence type="ECO:0000313" key="2">
    <source>
        <dbReference type="Proteomes" id="UP001153334"/>
    </source>
</evidence>
<gene>
    <name evidence="1" type="ORF">ONZ43_g1848</name>
</gene>
<proteinExistence type="predicted"/>
<keyword evidence="2" id="KW-1185">Reference proteome</keyword>
<evidence type="ECO:0000313" key="1">
    <source>
        <dbReference type="EMBL" id="KAJ8121790.1"/>
    </source>
</evidence>
<comment type="caution">
    <text evidence="1">The sequence shown here is derived from an EMBL/GenBank/DDBJ whole genome shotgun (WGS) entry which is preliminary data.</text>
</comment>
<organism evidence="1 2">
    <name type="scientific">Nemania bipapillata</name>
    <dbReference type="NCBI Taxonomy" id="110536"/>
    <lineage>
        <taxon>Eukaryota</taxon>
        <taxon>Fungi</taxon>
        <taxon>Dikarya</taxon>
        <taxon>Ascomycota</taxon>
        <taxon>Pezizomycotina</taxon>
        <taxon>Sordariomycetes</taxon>
        <taxon>Xylariomycetidae</taxon>
        <taxon>Xylariales</taxon>
        <taxon>Xylariaceae</taxon>
        <taxon>Nemania</taxon>
    </lineage>
</organism>
<protein>
    <submittedName>
        <fullName evidence="1">Uncharacterized protein</fullName>
    </submittedName>
</protein>
<dbReference type="Proteomes" id="UP001153334">
    <property type="component" value="Unassembled WGS sequence"/>
</dbReference>
<name>A0ACC2J2T9_9PEZI</name>